<sequence length="195" mass="21209">MIRAMTFAAVMLASGVASAQAPVWRFSCPEPGTAVERSTGDTITFRGADANDPLVCLVGGGQRLVLGIWAPSERQYVNGRAHLTSLLSGPVGGERRFDYFSVGRDSNSTHVFETWRLASFEPIRVPAGTFNAVKLERRFDIAGSTYTYLQTVWLDRATNAPVKVSVDHLNAVMAPTLINWSATELRQPSPRPPGS</sequence>
<comment type="caution">
    <text evidence="2">The sequence shown here is derived from an EMBL/GenBank/DDBJ whole genome shotgun (WGS) entry which is preliminary data.</text>
</comment>
<evidence type="ECO:0000256" key="1">
    <source>
        <dbReference type="SAM" id="SignalP"/>
    </source>
</evidence>
<evidence type="ECO:0000313" key="2">
    <source>
        <dbReference type="EMBL" id="MCO6416112.1"/>
    </source>
</evidence>
<evidence type="ECO:0000313" key="3">
    <source>
        <dbReference type="Proteomes" id="UP001523392"/>
    </source>
</evidence>
<protein>
    <submittedName>
        <fullName evidence="2">Uncharacterized protein</fullName>
    </submittedName>
</protein>
<gene>
    <name evidence="2" type="ORF">JYK14_08025</name>
</gene>
<organism evidence="2 3">
    <name type="scientific">Siccirubricoccus soli</name>
    <dbReference type="NCBI Taxonomy" id="2899147"/>
    <lineage>
        <taxon>Bacteria</taxon>
        <taxon>Pseudomonadati</taxon>
        <taxon>Pseudomonadota</taxon>
        <taxon>Alphaproteobacteria</taxon>
        <taxon>Acetobacterales</taxon>
        <taxon>Roseomonadaceae</taxon>
        <taxon>Siccirubricoccus</taxon>
    </lineage>
</organism>
<feature type="signal peptide" evidence="1">
    <location>
        <begin position="1"/>
        <end position="19"/>
    </location>
</feature>
<proteinExistence type="predicted"/>
<reference evidence="2 3" key="1">
    <citation type="submission" date="2021-12" db="EMBL/GenBank/DDBJ databases">
        <title>Siccirubricoccus leaddurans sp. nov., a high concentration Zn2+ tolerance bacterium.</title>
        <authorList>
            <person name="Cao Y."/>
        </authorList>
    </citation>
    <scope>NUCLEOTIDE SEQUENCE [LARGE SCALE GENOMIC DNA]</scope>
    <source>
        <strain evidence="2 3">KC 17139</strain>
    </source>
</reference>
<keyword evidence="3" id="KW-1185">Reference proteome</keyword>
<dbReference type="Proteomes" id="UP001523392">
    <property type="component" value="Unassembled WGS sequence"/>
</dbReference>
<name>A0ABT1D2I3_9PROT</name>
<accession>A0ABT1D2I3</accession>
<dbReference type="RefSeq" id="WP_252952722.1">
    <property type="nucleotide sequence ID" value="NZ_JAFIRR010000048.1"/>
</dbReference>
<dbReference type="EMBL" id="JAFIRR010000048">
    <property type="protein sequence ID" value="MCO6416112.1"/>
    <property type="molecule type" value="Genomic_DNA"/>
</dbReference>
<feature type="chain" id="PRO_5045838713" evidence="1">
    <location>
        <begin position="20"/>
        <end position="195"/>
    </location>
</feature>
<keyword evidence="1" id="KW-0732">Signal</keyword>